<dbReference type="HAMAP" id="MF_01874">
    <property type="entry name" value="UPF0756"/>
    <property type="match status" value="1"/>
</dbReference>
<protein>
    <recommendedName>
        <fullName evidence="5">UPF0756 membrane protein FC40_GL000719</fullName>
    </recommendedName>
</protein>
<sequence>MLKLDMYYYKKERRKNMESWIFLLLILAISYFGKNSALMFASIFVMLIKAVPFISEKLFPYFQAKGMNLGVTFISIAILIPIATEKIKFIDLINTMKSPAGWVAIFFGIAVAILSKNGVNLLSTSPQVTVALVLGTIIGVVFLKGVAAGPIIAAGMTYYVVTILNLKF</sequence>
<feature type="transmembrane region" description="Helical" evidence="5">
    <location>
        <begin position="68"/>
        <end position="87"/>
    </location>
</feature>
<name>A0A0R1WM77_9LACO</name>
<keyword evidence="2 5" id="KW-0812">Transmembrane</keyword>
<comment type="similarity">
    <text evidence="5">Belongs to the UPF0756 family.</text>
</comment>
<evidence type="ECO:0000313" key="6">
    <source>
        <dbReference type="EMBL" id="KRM18930.1"/>
    </source>
</evidence>
<dbReference type="AlphaFoldDB" id="A0A0R1WM77"/>
<dbReference type="Proteomes" id="UP000051054">
    <property type="component" value="Unassembled WGS sequence"/>
</dbReference>
<dbReference type="InterPro" id="IPR007382">
    <property type="entry name" value="UPF0756_TM"/>
</dbReference>
<organism evidence="6 7">
    <name type="scientific">Ligilactobacillus hayakitensis DSM 18933 = JCM 14209</name>
    <dbReference type="NCBI Taxonomy" id="1423755"/>
    <lineage>
        <taxon>Bacteria</taxon>
        <taxon>Bacillati</taxon>
        <taxon>Bacillota</taxon>
        <taxon>Bacilli</taxon>
        <taxon>Lactobacillales</taxon>
        <taxon>Lactobacillaceae</taxon>
        <taxon>Ligilactobacillus</taxon>
    </lineage>
</organism>
<feature type="transmembrane region" description="Helical" evidence="5">
    <location>
        <begin position="21"/>
        <end position="48"/>
    </location>
</feature>
<evidence type="ECO:0000313" key="7">
    <source>
        <dbReference type="Proteomes" id="UP000051054"/>
    </source>
</evidence>
<dbReference type="STRING" id="1423755.FC40_GL000719"/>
<evidence type="ECO:0000256" key="3">
    <source>
        <dbReference type="ARBA" id="ARBA00022989"/>
    </source>
</evidence>
<gene>
    <name evidence="6" type="ORF">FC40_GL000719</name>
</gene>
<keyword evidence="4 5" id="KW-0472">Membrane</keyword>
<dbReference type="PANTHER" id="PTHR38452:SF1">
    <property type="entry name" value="UPF0756 MEMBRANE PROTEIN YEAL"/>
    <property type="match status" value="1"/>
</dbReference>
<dbReference type="PANTHER" id="PTHR38452">
    <property type="entry name" value="UPF0756 MEMBRANE PROTEIN YEAL"/>
    <property type="match status" value="1"/>
</dbReference>
<proteinExistence type="inferred from homology"/>
<keyword evidence="1 5" id="KW-1003">Cell membrane</keyword>
<keyword evidence="7" id="KW-1185">Reference proteome</keyword>
<dbReference type="PATRIC" id="fig|1423755.3.peg.773"/>
<keyword evidence="3 5" id="KW-1133">Transmembrane helix</keyword>
<feature type="transmembrane region" description="Helical" evidence="5">
    <location>
        <begin position="99"/>
        <end position="119"/>
    </location>
</feature>
<comment type="caution">
    <text evidence="6">The sequence shown here is derived from an EMBL/GenBank/DDBJ whole genome shotgun (WGS) entry which is preliminary data.</text>
</comment>
<evidence type="ECO:0000256" key="5">
    <source>
        <dbReference type="HAMAP-Rule" id="MF_01874"/>
    </source>
</evidence>
<dbReference type="EMBL" id="AZGD01000090">
    <property type="protein sequence ID" value="KRM18930.1"/>
    <property type="molecule type" value="Genomic_DNA"/>
</dbReference>
<evidence type="ECO:0000256" key="2">
    <source>
        <dbReference type="ARBA" id="ARBA00022692"/>
    </source>
</evidence>
<dbReference type="eggNOG" id="COG2707">
    <property type="taxonomic scope" value="Bacteria"/>
</dbReference>
<evidence type="ECO:0000256" key="1">
    <source>
        <dbReference type="ARBA" id="ARBA00022475"/>
    </source>
</evidence>
<feature type="transmembrane region" description="Helical" evidence="5">
    <location>
        <begin position="131"/>
        <end position="161"/>
    </location>
</feature>
<evidence type="ECO:0000256" key="4">
    <source>
        <dbReference type="ARBA" id="ARBA00023136"/>
    </source>
</evidence>
<accession>A0A0R1WM77</accession>
<dbReference type="Pfam" id="PF04284">
    <property type="entry name" value="DUF441"/>
    <property type="match status" value="1"/>
</dbReference>
<comment type="subcellular location">
    <subcellularLocation>
        <location evidence="5">Cell membrane</location>
        <topology evidence="5">Multi-pass membrane protein</topology>
    </subcellularLocation>
</comment>
<reference evidence="6 7" key="1">
    <citation type="journal article" date="2015" name="Genome Announc.">
        <title>Expanding the biotechnology potential of lactobacilli through comparative genomics of 213 strains and associated genera.</title>
        <authorList>
            <person name="Sun Z."/>
            <person name="Harris H.M."/>
            <person name="McCann A."/>
            <person name="Guo C."/>
            <person name="Argimon S."/>
            <person name="Zhang W."/>
            <person name="Yang X."/>
            <person name="Jeffery I.B."/>
            <person name="Cooney J.C."/>
            <person name="Kagawa T.F."/>
            <person name="Liu W."/>
            <person name="Song Y."/>
            <person name="Salvetti E."/>
            <person name="Wrobel A."/>
            <person name="Rasinkangas P."/>
            <person name="Parkhill J."/>
            <person name="Rea M.C."/>
            <person name="O'Sullivan O."/>
            <person name="Ritari J."/>
            <person name="Douillard F.P."/>
            <person name="Paul Ross R."/>
            <person name="Yang R."/>
            <person name="Briner A.E."/>
            <person name="Felis G.E."/>
            <person name="de Vos W.M."/>
            <person name="Barrangou R."/>
            <person name="Klaenhammer T.R."/>
            <person name="Caufield P.W."/>
            <person name="Cui Y."/>
            <person name="Zhang H."/>
            <person name="O'Toole P.W."/>
        </authorList>
    </citation>
    <scope>NUCLEOTIDE SEQUENCE [LARGE SCALE GENOMIC DNA]</scope>
    <source>
        <strain evidence="6 7">DSM 18933</strain>
    </source>
</reference>
<dbReference type="GO" id="GO:0005886">
    <property type="term" value="C:plasma membrane"/>
    <property type="evidence" value="ECO:0007669"/>
    <property type="project" value="UniProtKB-SubCell"/>
</dbReference>